<dbReference type="EMBL" id="GG663204">
    <property type="protein sequence ID" value="EAR80590.1"/>
    <property type="molecule type" value="Genomic_DNA"/>
</dbReference>
<dbReference type="Proteomes" id="UP000009168">
    <property type="component" value="Unassembled WGS sequence"/>
</dbReference>
<gene>
    <name evidence="1" type="ORF">TTHERM_02581230</name>
</gene>
<dbReference type="GeneID" id="7901734"/>
<keyword evidence="2" id="KW-1185">Reference proteome</keyword>
<dbReference type="RefSeq" id="XP_001028253.1">
    <property type="nucleotide sequence ID" value="XM_001028253.1"/>
</dbReference>
<accession>Q223X3</accession>
<evidence type="ECO:0000313" key="1">
    <source>
        <dbReference type="EMBL" id="EAR80590.1"/>
    </source>
</evidence>
<evidence type="ECO:0000313" key="2">
    <source>
        <dbReference type="Proteomes" id="UP000009168"/>
    </source>
</evidence>
<dbReference type="HOGENOM" id="CLU_2255596_0_0_1"/>
<reference evidence="2" key="1">
    <citation type="journal article" date="2006" name="PLoS Biol.">
        <title>Macronuclear genome sequence of the ciliate Tetrahymena thermophila, a model eukaryote.</title>
        <authorList>
            <person name="Eisen J.A."/>
            <person name="Coyne R.S."/>
            <person name="Wu M."/>
            <person name="Wu D."/>
            <person name="Thiagarajan M."/>
            <person name="Wortman J.R."/>
            <person name="Badger J.H."/>
            <person name="Ren Q."/>
            <person name="Amedeo P."/>
            <person name="Jones K.M."/>
            <person name="Tallon L.J."/>
            <person name="Delcher A.L."/>
            <person name="Salzberg S.L."/>
            <person name="Silva J.C."/>
            <person name="Haas B.J."/>
            <person name="Majoros W.H."/>
            <person name="Farzad M."/>
            <person name="Carlton J.M."/>
            <person name="Smith R.K. Jr."/>
            <person name="Garg J."/>
            <person name="Pearlman R.E."/>
            <person name="Karrer K.M."/>
            <person name="Sun L."/>
            <person name="Manning G."/>
            <person name="Elde N.C."/>
            <person name="Turkewitz A.P."/>
            <person name="Asai D.J."/>
            <person name="Wilkes D.E."/>
            <person name="Wang Y."/>
            <person name="Cai H."/>
            <person name="Collins K."/>
            <person name="Stewart B.A."/>
            <person name="Lee S.R."/>
            <person name="Wilamowska K."/>
            <person name="Weinberg Z."/>
            <person name="Ruzzo W.L."/>
            <person name="Wloga D."/>
            <person name="Gaertig J."/>
            <person name="Frankel J."/>
            <person name="Tsao C.-C."/>
            <person name="Gorovsky M.A."/>
            <person name="Keeling P.J."/>
            <person name="Waller R.F."/>
            <person name="Patron N.J."/>
            <person name="Cherry J.M."/>
            <person name="Stover N.A."/>
            <person name="Krieger C.J."/>
            <person name="del Toro C."/>
            <person name="Ryder H.F."/>
            <person name="Williamson S.C."/>
            <person name="Barbeau R.A."/>
            <person name="Hamilton E.P."/>
            <person name="Orias E."/>
        </authorList>
    </citation>
    <scope>NUCLEOTIDE SEQUENCE [LARGE SCALE GENOMIC DNA]</scope>
    <source>
        <strain evidence="2">SB210</strain>
    </source>
</reference>
<name>Q223X3_TETTS</name>
<organism evidence="1 2">
    <name type="scientific">Tetrahymena thermophila (strain SB210)</name>
    <dbReference type="NCBI Taxonomy" id="312017"/>
    <lineage>
        <taxon>Eukaryota</taxon>
        <taxon>Sar</taxon>
        <taxon>Alveolata</taxon>
        <taxon>Ciliophora</taxon>
        <taxon>Intramacronucleata</taxon>
        <taxon>Oligohymenophorea</taxon>
        <taxon>Hymenostomatida</taxon>
        <taxon>Tetrahymenina</taxon>
        <taxon>Tetrahymenidae</taxon>
        <taxon>Tetrahymena</taxon>
    </lineage>
</organism>
<dbReference type="InParanoid" id="Q223X3"/>
<protein>
    <submittedName>
        <fullName evidence="1">Uncharacterized protein</fullName>
    </submittedName>
</protein>
<dbReference type="KEGG" id="tet:TTHERM_02581230"/>
<dbReference type="AlphaFoldDB" id="Q223X3"/>
<sequence>MIAQGLKRLSLLKNLKKSAQLYYFNKQAFGSDVDKNLNPYSYEALKENHWLVSDSSKKVRYINIFLINQILIVESYIKYKMRIIQELRQFIRKAKLKAQNLGIN</sequence>
<proteinExistence type="predicted"/>